<evidence type="ECO:0000256" key="2">
    <source>
        <dbReference type="SAM" id="Phobius"/>
    </source>
</evidence>
<reference evidence="3 4" key="1">
    <citation type="submission" date="2024-03" db="EMBL/GenBank/DDBJ databases">
        <title>The genome assembly and annotation of the cricket Gryllus longicercus Weissman &amp; Gray.</title>
        <authorList>
            <person name="Szrajer S."/>
            <person name="Gray D."/>
            <person name="Ylla G."/>
        </authorList>
    </citation>
    <scope>NUCLEOTIDE SEQUENCE [LARGE SCALE GENOMIC DNA]</scope>
    <source>
        <strain evidence="3">DAG 2021-001</strain>
        <tissue evidence="3">Whole body minus gut</tissue>
    </source>
</reference>
<organism evidence="3 4">
    <name type="scientific">Gryllus longicercus</name>
    <dbReference type="NCBI Taxonomy" id="2509291"/>
    <lineage>
        <taxon>Eukaryota</taxon>
        <taxon>Metazoa</taxon>
        <taxon>Ecdysozoa</taxon>
        <taxon>Arthropoda</taxon>
        <taxon>Hexapoda</taxon>
        <taxon>Insecta</taxon>
        <taxon>Pterygota</taxon>
        <taxon>Neoptera</taxon>
        <taxon>Polyneoptera</taxon>
        <taxon>Orthoptera</taxon>
        <taxon>Ensifera</taxon>
        <taxon>Gryllidea</taxon>
        <taxon>Grylloidea</taxon>
        <taxon>Gryllidae</taxon>
        <taxon>Gryllinae</taxon>
        <taxon>Gryllus</taxon>
    </lineage>
</organism>
<evidence type="ECO:0000313" key="3">
    <source>
        <dbReference type="EMBL" id="KAK7861845.1"/>
    </source>
</evidence>
<evidence type="ECO:0000256" key="1">
    <source>
        <dbReference type="SAM" id="MobiDB-lite"/>
    </source>
</evidence>
<dbReference type="EMBL" id="JAZDUA010000298">
    <property type="protein sequence ID" value="KAK7861845.1"/>
    <property type="molecule type" value="Genomic_DNA"/>
</dbReference>
<keyword evidence="2" id="KW-1133">Transmembrane helix</keyword>
<evidence type="ECO:0000313" key="4">
    <source>
        <dbReference type="Proteomes" id="UP001378592"/>
    </source>
</evidence>
<comment type="caution">
    <text evidence="3">The sequence shown here is derived from an EMBL/GenBank/DDBJ whole genome shotgun (WGS) entry which is preliminary data.</text>
</comment>
<gene>
    <name evidence="3" type="ORF">R5R35_000602</name>
</gene>
<feature type="compositionally biased region" description="Low complexity" evidence="1">
    <location>
        <begin position="7"/>
        <end position="30"/>
    </location>
</feature>
<name>A0AAN9VHD4_9ORTH</name>
<feature type="region of interest" description="Disordered" evidence="1">
    <location>
        <begin position="1"/>
        <end position="75"/>
    </location>
</feature>
<proteinExistence type="predicted"/>
<feature type="transmembrane region" description="Helical" evidence="2">
    <location>
        <begin position="174"/>
        <end position="195"/>
    </location>
</feature>
<feature type="compositionally biased region" description="Pro residues" evidence="1">
    <location>
        <begin position="52"/>
        <end position="72"/>
    </location>
</feature>
<keyword evidence="2" id="KW-0812">Transmembrane</keyword>
<protein>
    <submittedName>
        <fullName evidence="3">Uncharacterized protein</fullName>
    </submittedName>
</protein>
<dbReference type="AlphaFoldDB" id="A0AAN9VHD4"/>
<sequence>MHAPRGALLQVSQSPSPSSGSAASSRAGSLRGDGPGSSSGFSELTPPGSARRPPPPPPAPAPAPAPAPPPPLLDTALAAPSALRNAALIYGTLRRATRGYERVRAPAAALGLCPLPAPLAAAATAAPSAAADAKRDALYGVGGRAPDFTLDVARAERLLRKIREAKQRRCACRLLTWALALVVFLAAVVAVSMLLTRGQRVFGPL</sequence>
<accession>A0AAN9VHD4</accession>
<dbReference type="Proteomes" id="UP001378592">
    <property type="component" value="Unassembled WGS sequence"/>
</dbReference>
<keyword evidence="4" id="KW-1185">Reference proteome</keyword>
<keyword evidence="2" id="KW-0472">Membrane</keyword>